<dbReference type="EC" id="2.4.2.19" evidence="4"/>
<feature type="domain" description="Quinolinate phosphoribosyl transferase N-terminal" evidence="11">
    <location>
        <begin position="25"/>
        <end position="99"/>
    </location>
</feature>
<comment type="similarity">
    <text evidence="3 9">Belongs to the NadC/ModD family.</text>
</comment>
<dbReference type="Pfam" id="PF01729">
    <property type="entry name" value="QRPTase_C"/>
    <property type="match status" value="1"/>
</dbReference>
<sequence>MIKKFVKKALEEDVGRGDLFSLVGKDSFASANIICKDRGVFAGKPYVKALCKMNKLDVTFYFEDGDTLQKGDVVALIEGKSKNILRCERTILNLMQHASGIATNVARYKKMLEGYALKLLDTRKTRPHLRIFEKYAIRCGGGNNHRMGLDDCLMIKDTHLKTIDDLKIFIVEAREKLPFTCKIEIESEDVEFAKFAMQCGADIVMCDNMSHEDIQAVVAYKNNHFPHVLLEASGNITQENIVAYAKTGVDAISSGSLIHQAVWLDFSMKITHKTVI</sequence>
<dbReference type="InterPro" id="IPR013785">
    <property type="entry name" value="Aldolase_TIM"/>
</dbReference>
<dbReference type="InterPro" id="IPR036068">
    <property type="entry name" value="Nicotinate_pribotase-like_C"/>
</dbReference>
<evidence type="ECO:0000256" key="3">
    <source>
        <dbReference type="ARBA" id="ARBA00009400"/>
    </source>
</evidence>
<evidence type="ECO:0000313" key="13">
    <source>
        <dbReference type="Proteomes" id="UP000217349"/>
    </source>
</evidence>
<dbReference type="SUPFAM" id="SSF51690">
    <property type="entry name" value="Nicotinate/Quinolinate PRTase C-terminal domain-like"/>
    <property type="match status" value="1"/>
</dbReference>
<evidence type="ECO:0000256" key="2">
    <source>
        <dbReference type="ARBA" id="ARBA00004893"/>
    </source>
</evidence>
<protein>
    <recommendedName>
        <fullName evidence="4">nicotinate-nucleotide diphosphorylase (carboxylating)</fullName>
        <ecNumber evidence="4">2.4.2.19</ecNumber>
    </recommendedName>
    <alternativeName>
        <fullName evidence="8">Quinolinate phosphoribosyltransferase [decarboxylating]</fullName>
    </alternativeName>
</protein>
<dbReference type="InterPro" id="IPR002638">
    <property type="entry name" value="Quinolinate_PRibosylTrfase_C"/>
</dbReference>
<keyword evidence="5" id="KW-0662">Pyridine nucleotide biosynthesis</keyword>
<dbReference type="InterPro" id="IPR037128">
    <property type="entry name" value="Quinolinate_PRibosylTase_N_sf"/>
</dbReference>
<dbReference type="InterPro" id="IPR022412">
    <property type="entry name" value="Quinolinate_PRibosylTrfase_N"/>
</dbReference>
<comment type="pathway">
    <text evidence="2">Cofactor biosynthesis; NAD(+) biosynthesis; nicotinate D-ribonucleotide from quinolinate: step 1/1.</text>
</comment>
<dbReference type="Pfam" id="PF02749">
    <property type="entry name" value="QRPTase_N"/>
    <property type="match status" value="1"/>
</dbReference>
<dbReference type="Proteomes" id="UP000217349">
    <property type="component" value="Chromosome"/>
</dbReference>
<dbReference type="GO" id="GO:0004514">
    <property type="term" value="F:nicotinate-nucleotide diphosphorylase (carboxylating) activity"/>
    <property type="evidence" value="ECO:0007669"/>
    <property type="project" value="UniProtKB-EC"/>
</dbReference>
<dbReference type="RefSeq" id="WP_096045636.1">
    <property type="nucleotide sequence ID" value="NZ_CP023275.1"/>
</dbReference>
<dbReference type="GO" id="GO:0034213">
    <property type="term" value="P:quinolinate catabolic process"/>
    <property type="evidence" value="ECO:0007669"/>
    <property type="project" value="TreeGrafter"/>
</dbReference>
<dbReference type="FunFam" id="3.20.20.70:FF:000030">
    <property type="entry name" value="Nicotinate-nucleotide pyrophosphorylase, carboxylating"/>
    <property type="match status" value="1"/>
</dbReference>
<dbReference type="NCBIfam" id="TIGR00078">
    <property type="entry name" value="nadC"/>
    <property type="match status" value="1"/>
</dbReference>
<feature type="domain" description="Quinolinate phosphoribosyl transferase C-terminal" evidence="10">
    <location>
        <begin position="101"/>
        <end position="269"/>
    </location>
</feature>
<dbReference type="InterPro" id="IPR004393">
    <property type="entry name" value="NadC"/>
</dbReference>
<evidence type="ECO:0000259" key="11">
    <source>
        <dbReference type="Pfam" id="PF02749"/>
    </source>
</evidence>
<dbReference type="InterPro" id="IPR027277">
    <property type="entry name" value="NadC/ModD"/>
</dbReference>
<proteinExistence type="inferred from homology"/>
<dbReference type="GO" id="GO:0009435">
    <property type="term" value="P:NAD+ biosynthetic process"/>
    <property type="evidence" value="ECO:0007669"/>
    <property type="project" value="UniProtKB-UniPathway"/>
</dbReference>
<evidence type="ECO:0000256" key="9">
    <source>
        <dbReference type="PIRNR" id="PIRNR006250"/>
    </source>
</evidence>
<dbReference type="EMBL" id="CP023275">
    <property type="protein sequence ID" value="ATB68412.1"/>
    <property type="molecule type" value="Genomic_DNA"/>
</dbReference>
<dbReference type="SUPFAM" id="SSF54675">
    <property type="entry name" value="Nicotinate/Quinolinate PRTase N-terminal domain-like"/>
    <property type="match status" value="1"/>
</dbReference>
<organism evidence="12 13">
    <name type="scientific">Sulfurospirillum diekertiae</name>
    <dbReference type="NCBI Taxonomy" id="1854492"/>
    <lineage>
        <taxon>Bacteria</taxon>
        <taxon>Pseudomonadati</taxon>
        <taxon>Campylobacterota</taxon>
        <taxon>Epsilonproteobacteria</taxon>
        <taxon>Campylobacterales</taxon>
        <taxon>Sulfurospirillaceae</taxon>
        <taxon>Sulfurospirillum</taxon>
    </lineage>
</organism>
<name>A0A290HA25_9BACT</name>
<evidence type="ECO:0000256" key="5">
    <source>
        <dbReference type="ARBA" id="ARBA00022642"/>
    </source>
</evidence>
<dbReference type="PIRSF" id="PIRSF006250">
    <property type="entry name" value="NadC_ModD"/>
    <property type="match status" value="1"/>
</dbReference>
<dbReference type="CDD" id="cd01572">
    <property type="entry name" value="QPRTase"/>
    <property type="match status" value="1"/>
</dbReference>
<dbReference type="PANTHER" id="PTHR32179:SF3">
    <property type="entry name" value="NICOTINATE-NUCLEOTIDE PYROPHOSPHORYLASE [CARBOXYLATING]"/>
    <property type="match status" value="1"/>
</dbReference>
<evidence type="ECO:0000256" key="1">
    <source>
        <dbReference type="ARBA" id="ARBA00003237"/>
    </source>
</evidence>
<dbReference type="Gene3D" id="3.20.20.70">
    <property type="entry name" value="Aldolase class I"/>
    <property type="match status" value="1"/>
</dbReference>
<gene>
    <name evidence="12" type="ORF">SJPD1_0283</name>
</gene>
<accession>A0A290HA25</accession>
<dbReference type="PANTHER" id="PTHR32179">
    <property type="entry name" value="NICOTINATE-NUCLEOTIDE PYROPHOSPHORYLASE [CARBOXYLATING]"/>
    <property type="match status" value="1"/>
</dbReference>
<evidence type="ECO:0000256" key="8">
    <source>
        <dbReference type="ARBA" id="ARBA00033102"/>
    </source>
</evidence>
<evidence type="ECO:0000259" key="10">
    <source>
        <dbReference type="Pfam" id="PF01729"/>
    </source>
</evidence>
<dbReference type="GO" id="GO:0005737">
    <property type="term" value="C:cytoplasm"/>
    <property type="evidence" value="ECO:0007669"/>
    <property type="project" value="TreeGrafter"/>
</dbReference>
<keyword evidence="6 9" id="KW-0328">Glycosyltransferase</keyword>
<dbReference type="Gene3D" id="3.90.1170.20">
    <property type="entry name" value="Quinolinate phosphoribosyl transferase, N-terminal domain"/>
    <property type="match status" value="1"/>
</dbReference>
<dbReference type="OrthoDB" id="9782546at2"/>
<reference evidence="13" key="1">
    <citation type="submission" date="2017-09" db="EMBL/GenBank/DDBJ databases">
        <title>The complete genome of Sulfurospirillum sp. JPD-1.</title>
        <authorList>
            <person name="Goris T."/>
        </authorList>
    </citation>
    <scope>NUCLEOTIDE SEQUENCE [LARGE SCALE GENOMIC DNA]</scope>
    <source>
        <strain evidence="13">JPD-1</strain>
    </source>
</reference>
<keyword evidence="7 9" id="KW-0808">Transferase</keyword>
<evidence type="ECO:0000256" key="4">
    <source>
        <dbReference type="ARBA" id="ARBA00011944"/>
    </source>
</evidence>
<evidence type="ECO:0000256" key="7">
    <source>
        <dbReference type="ARBA" id="ARBA00022679"/>
    </source>
</evidence>
<comment type="function">
    <text evidence="1">Involved in the catabolism of quinolinic acid (QA).</text>
</comment>
<evidence type="ECO:0000313" key="12">
    <source>
        <dbReference type="EMBL" id="ATB68412.1"/>
    </source>
</evidence>
<dbReference type="AlphaFoldDB" id="A0A290HA25"/>
<dbReference type="UniPathway" id="UPA00253">
    <property type="reaction ID" value="UER00331"/>
</dbReference>
<evidence type="ECO:0000256" key="6">
    <source>
        <dbReference type="ARBA" id="ARBA00022676"/>
    </source>
</evidence>
<dbReference type="KEGG" id="sulj:SJPD1_0283"/>